<comment type="caution">
    <text evidence="1">The sequence shown here is derived from an EMBL/GenBank/DDBJ whole genome shotgun (WGS) entry which is preliminary data.</text>
</comment>
<dbReference type="AlphaFoldDB" id="A0A8H4J1G1"/>
<keyword evidence="2" id="KW-1185">Reference proteome</keyword>
<dbReference type="EMBL" id="WWBZ02000010">
    <property type="protein sequence ID" value="KAF4311295.1"/>
    <property type="molecule type" value="Genomic_DNA"/>
</dbReference>
<dbReference type="Proteomes" id="UP000572817">
    <property type="component" value="Unassembled WGS sequence"/>
</dbReference>
<sequence>MSSETPVADAEVIYFDRDGDTRLLLDADQEPRIFVVSSKAMTLVCDSWNRMLSPNSHFKEARQGDGREIFLPDDDSDGLEILLNIAHLHFDRVPQELGFEDLLAVSVLTEKYGATRLVRPWVKRWLEGNKSLIDEPGHEEWLWVAWAFGESEIFEKLSRRLALECSVNQVGKLVTPQDKVLDPESITDYFPPEIIA</sequence>
<name>A0A8H4J1G1_9PEZI</name>
<evidence type="ECO:0000313" key="1">
    <source>
        <dbReference type="EMBL" id="KAF4311295.1"/>
    </source>
</evidence>
<organism evidence="1 2">
    <name type="scientific">Botryosphaeria dothidea</name>
    <dbReference type="NCBI Taxonomy" id="55169"/>
    <lineage>
        <taxon>Eukaryota</taxon>
        <taxon>Fungi</taxon>
        <taxon>Dikarya</taxon>
        <taxon>Ascomycota</taxon>
        <taxon>Pezizomycotina</taxon>
        <taxon>Dothideomycetes</taxon>
        <taxon>Dothideomycetes incertae sedis</taxon>
        <taxon>Botryosphaeriales</taxon>
        <taxon>Botryosphaeriaceae</taxon>
        <taxon>Botryosphaeria</taxon>
    </lineage>
</organism>
<gene>
    <name evidence="1" type="ORF">GTA08_BOTSDO13077</name>
</gene>
<evidence type="ECO:0000313" key="2">
    <source>
        <dbReference type="Proteomes" id="UP000572817"/>
    </source>
</evidence>
<protein>
    <recommendedName>
        <fullName evidence="3">Nuclear pore protein</fullName>
    </recommendedName>
</protein>
<accession>A0A8H4J1G1</accession>
<dbReference type="OrthoDB" id="3944762at2759"/>
<evidence type="ECO:0008006" key="3">
    <source>
        <dbReference type="Google" id="ProtNLM"/>
    </source>
</evidence>
<proteinExistence type="predicted"/>
<reference evidence="1" key="1">
    <citation type="submission" date="2020-04" db="EMBL/GenBank/DDBJ databases">
        <title>Genome Assembly and Annotation of Botryosphaeria dothidea sdau 11-99, a Latent Pathogen of Apple Fruit Ring Rot in China.</title>
        <authorList>
            <person name="Yu C."/>
            <person name="Diao Y."/>
            <person name="Lu Q."/>
            <person name="Zhao J."/>
            <person name="Cui S."/>
            <person name="Peng C."/>
            <person name="He B."/>
            <person name="Liu H."/>
        </authorList>
    </citation>
    <scope>NUCLEOTIDE SEQUENCE [LARGE SCALE GENOMIC DNA]</scope>
    <source>
        <strain evidence="1">Sdau11-99</strain>
    </source>
</reference>